<dbReference type="InterPro" id="IPR051922">
    <property type="entry name" value="Bact_Sporulation_Assoc"/>
</dbReference>
<proteinExistence type="predicted"/>
<dbReference type="EMBL" id="JAJJPB010000028">
    <property type="protein sequence ID" value="MCC9296332.1"/>
    <property type="molecule type" value="Genomic_DNA"/>
</dbReference>
<evidence type="ECO:0000313" key="2">
    <source>
        <dbReference type="Proteomes" id="UP001165422"/>
    </source>
</evidence>
<accession>A0ABS8N941</accession>
<dbReference type="PANTHER" id="PTHR30032">
    <property type="entry name" value="N-ACETYLMURAMOYL-L-ALANINE AMIDASE-RELATED"/>
    <property type="match status" value="1"/>
</dbReference>
<name>A0ABS8N941_9CLOT</name>
<protein>
    <submittedName>
        <fullName evidence="1">Cell wall-binding repeat-containing protein</fullName>
    </submittedName>
</protein>
<dbReference type="Proteomes" id="UP001165422">
    <property type="component" value="Unassembled WGS sequence"/>
</dbReference>
<sequence>MIRKNKIFSALVIGIFLASSAGIVLPRSVSAAVPRLGGQNRYETSAKVSQSGWDTSSYVILASGENYPDALCAAPLAKKYSAPILLTTSGALDANAKNEIIRLKAEHVIEIGGTASISLNIENELKEMGLDTQRIGGADRFETSVKVAEALKTSTNVVVTSAYGFADALSIAPVAASENMPILLTGAGSLPDSVKKYIAQNRASIENSYVTGGSAVVSDSVLAQLPSAERISGQNRFDTNLNVLDYFKSKLKFDNIYVVQADGPTGKEFADALSASALAAKTASPLVLTYNSVSIGIEDFLKSNVPGDVKVIAVGGTAAVPESIVSSLQSLLDGNTTNPGAGGGGSQSDYDLFSSVLTKLKTIDISGTSTLNADQKEIISDVIDSMEKYLADQNYDYSQDAKTVKALFDNLSDKEKTDLENAVFDSGVTISEGLALEAKFGV</sequence>
<dbReference type="InterPro" id="IPR007253">
    <property type="entry name" value="Cell_wall-bd_2"/>
</dbReference>
<dbReference type="Pfam" id="PF04122">
    <property type="entry name" value="CW_binding_2"/>
    <property type="match status" value="3"/>
</dbReference>
<dbReference type="PANTHER" id="PTHR30032:SF8">
    <property type="entry name" value="GERMINATION-SPECIFIC N-ACETYLMURAMOYL-L-ALANINE AMIDASE"/>
    <property type="match status" value="1"/>
</dbReference>
<organism evidence="1 2">
    <name type="scientific">Clostridium aromativorans</name>
    <dbReference type="NCBI Taxonomy" id="2836848"/>
    <lineage>
        <taxon>Bacteria</taxon>
        <taxon>Bacillati</taxon>
        <taxon>Bacillota</taxon>
        <taxon>Clostridia</taxon>
        <taxon>Eubacteriales</taxon>
        <taxon>Clostridiaceae</taxon>
        <taxon>Clostridium</taxon>
    </lineage>
</organism>
<gene>
    <name evidence="1" type="ORF">LN736_15865</name>
</gene>
<dbReference type="RefSeq" id="WP_229981965.1">
    <property type="nucleotide sequence ID" value="NZ_JAJJPB010000028.1"/>
</dbReference>
<dbReference type="Gene3D" id="3.40.50.12090">
    <property type="match status" value="2"/>
</dbReference>
<keyword evidence="2" id="KW-1185">Reference proteome</keyword>
<comment type="caution">
    <text evidence="1">The sequence shown here is derived from an EMBL/GenBank/DDBJ whole genome shotgun (WGS) entry which is preliminary data.</text>
</comment>
<evidence type="ECO:0000313" key="1">
    <source>
        <dbReference type="EMBL" id="MCC9296332.1"/>
    </source>
</evidence>
<reference evidence="1" key="1">
    <citation type="submission" date="2021-11" db="EMBL/GenBank/DDBJ databases">
        <authorList>
            <person name="Qingchun L."/>
            <person name="Dong Z."/>
            <person name="Zongwei Q."/>
            <person name="Jia Z."/>
            <person name="Duotao L."/>
        </authorList>
    </citation>
    <scope>NUCLEOTIDE SEQUENCE</scope>
    <source>
        <strain evidence="1">WLY-B-L2</strain>
    </source>
</reference>